<dbReference type="SUPFAM" id="SSF117839">
    <property type="entry name" value="WWE domain"/>
    <property type="match status" value="1"/>
</dbReference>
<dbReference type="GeneID" id="106069005"/>
<dbReference type="RefSeq" id="XP_055874127.1">
    <property type="nucleotide sequence ID" value="XM_056018152.1"/>
</dbReference>
<proteinExistence type="predicted"/>
<evidence type="ECO:0000256" key="5">
    <source>
        <dbReference type="ARBA" id="ARBA00023242"/>
    </source>
</evidence>
<keyword evidence="5" id="KW-0539">Nucleus</keyword>
<dbReference type="GO" id="GO:0003950">
    <property type="term" value="F:NAD+ poly-ADP-ribosyltransferase activity"/>
    <property type="evidence" value="ECO:0007669"/>
    <property type="project" value="UniProtKB-UniRule"/>
</dbReference>
<reference evidence="10" key="1">
    <citation type="submission" date="2025-08" db="UniProtKB">
        <authorList>
            <consortium name="RefSeq"/>
        </authorList>
    </citation>
    <scope>IDENTIFICATION</scope>
</reference>
<dbReference type="PANTHER" id="PTHR14453">
    <property type="entry name" value="PARP/ZINC FINGER CCCH TYPE DOMAIN CONTAINING PROTEIN"/>
    <property type="match status" value="1"/>
</dbReference>
<evidence type="ECO:0000256" key="6">
    <source>
        <dbReference type="RuleBase" id="RU362114"/>
    </source>
</evidence>
<keyword evidence="3 6" id="KW-0808">Transferase</keyword>
<dbReference type="GO" id="GO:0005737">
    <property type="term" value="C:cytoplasm"/>
    <property type="evidence" value="ECO:0007669"/>
    <property type="project" value="TreeGrafter"/>
</dbReference>
<evidence type="ECO:0000256" key="1">
    <source>
        <dbReference type="ARBA" id="ARBA00004123"/>
    </source>
</evidence>
<dbReference type="Proteomes" id="UP001165740">
    <property type="component" value="Chromosome 1"/>
</dbReference>
<accession>A0A9W2ZGJ3</accession>
<comment type="subcellular location">
    <subcellularLocation>
        <location evidence="1">Nucleus</location>
    </subcellularLocation>
</comment>
<dbReference type="Pfam" id="PF00644">
    <property type="entry name" value="PARP"/>
    <property type="match status" value="1"/>
</dbReference>
<dbReference type="GO" id="GO:0003714">
    <property type="term" value="F:transcription corepressor activity"/>
    <property type="evidence" value="ECO:0007669"/>
    <property type="project" value="TreeGrafter"/>
</dbReference>
<organism evidence="9 10">
    <name type="scientific">Biomphalaria glabrata</name>
    <name type="common">Bloodfluke planorb</name>
    <name type="synonym">Freshwater snail</name>
    <dbReference type="NCBI Taxonomy" id="6526"/>
    <lineage>
        <taxon>Eukaryota</taxon>
        <taxon>Metazoa</taxon>
        <taxon>Spiralia</taxon>
        <taxon>Lophotrochozoa</taxon>
        <taxon>Mollusca</taxon>
        <taxon>Gastropoda</taxon>
        <taxon>Heterobranchia</taxon>
        <taxon>Euthyneura</taxon>
        <taxon>Panpulmonata</taxon>
        <taxon>Hygrophila</taxon>
        <taxon>Lymnaeoidea</taxon>
        <taxon>Planorbidae</taxon>
        <taxon>Biomphalaria</taxon>
    </lineage>
</organism>
<dbReference type="InterPro" id="IPR037197">
    <property type="entry name" value="WWE_dom_sf"/>
</dbReference>
<evidence type="ECO:0000259" key="8">
    <source>
        <dbReference type="PROSITE" id="PS51059"/>
    </source>
</evidence>
<name>A0A9W2ZGJ3_BIOGL</name>
<dbReference type="GO" id="GO:0005634">
    <property type="term" value="C:nucleus"/>
    <property type="evidence" value="ECO:0007669"/>
    <property type="project" value="UniProtKB-SubCell"/>
</dbReference>
<evidence type="ECO:0000259" key="7">
    <source>
        <dbReference type="PROSITE" id="PS50918"/>
    </source>
</evidence>
<feature type="domain" description="PARP catalytic" evidence="8">
    <location>
        <begin position="104"/>
        <end position="296"/>
    </location>
</feature>
<dbReference type="PANTHER" id="PTHR14453:SF67">
    <property type="entry name" value="POLY [ADP-RIBOSE] POLYMERASE"/>
    <property type="match status" value="1"/>
</dbReference>
<keyword evidence="9" id="KW-1185">Reference proteome</keyword>
<dbReference type="PROSITE" id="PS50918">
    <property type="entry name" value="WWE"/>
    <property type="match status" value="1"/>
</dbReference>
<dbReference type="Gene3D" id="3.30.720.50">
    <property type="match status" value="1"/>
</dbReference>
<dbReference type="CDD" id="cd01439">
    <property type="entry name" value="TCCD_inducible_PARP_like"/>
    <property type="match status" value="1"/>
</dbReference>
<protein>
    <recommendedName>
        <fullName evidence="6">Poly [ADP-ribose] polymerase</fullName>
        <shortName evidence="6">PARP</shortName>
        <ecNumber evidence="6">2.4.2.-</ecNumber>
    </recommendedName>
</protein>
<evidence type="ECO:0000256" key="3">
    <source>
        <dbReference type="ARBA" id="ARBA00022679"/>
    </source>
</evidence>
<dbReference type="OrthoDB" id="406099at2759"/>
<gene>
    <name evidence="10" type="primary">LOC106069005</name>
</gene>
<keyword evidence="4 6" id="KW-0520">NAD</keyword>
<dbReference type="SUPFAM" id="SSF56399">
    <property type="entry name" value="ADP-ribosylation"/>
    <property type="match status" value="1"/>
</dbReference>
<dbReference type="EC" id="2.4.2.-" evidence="6"/>
<dbReference type="InterPro" id="IPR052056">
    <property type="entry name" value="Mono-ARTD/PARP"/>
</dbReference>
<dbReference type="OMA" id="QDINDRN"/>
<dbReference type="InterPro" id="IPR012317">
    <property type="entry name" value="Poly(ADP-ribose)pol_cat_dom"/>
</dbReference>
<evidence type="ECO:0000313" key="9">
    <source>
        <dbReference type="Proteomes" id="UP001165740"/>
    </source>
</evidence>
<keyword evidence="2 6" id="KW-0328">Glycosyltransferase</keyword>
<evidence type="ECO:0000313" key="10">
    <source>
        <dbReference type="RefSeq" id="XP_055874127.1"/>
    </source>
</evidence>
<feature type="domain" description="WWE" evidence="7">
    <location>
        <begin position="19"/>
        <end position="96"/>
    </location>
</feature>
<dbReference type="GO" id="GO:0010629">
    <property type="term" value="P:negative regulation of gene expression"/>
    <property type="evidence" value="ECO:0007669"/>
    <property type="project" value="TreeGrafter"/>
</dbReference>
<evidence type="ECO:0000256" key="4">
    <source>
        <dbReference type="ARBA" id="ARBA00023027"/>
    </source>
</evidence>
<dbReference type="InterPro" id="IPR004170">
    <property type="entry name" value="WWE_dom"/>
</dbReference>
<dbReference type="Pfam" id="PF02825">
    <property type="entry name" value="WWE"/>
    <property type="match status" value="1"/>
</dbReference>
<dbReference type="PROSITE" id="PS51059">
    <property type="entry name" value="PARP_CATALYTIC"/>
    <property type="match status" value="1"/>
</dbReference>
<dbReference type="Gene3D" id="3.90.228.10">
    <property type="match status" value="1"/>
</dbReference>
<dbReference type="AlphaFoldDB" id="A0A9W2ZGJ3"/>
<sequence length="296" mass="34083">MLQVQRAKEKLILEAVGQHHRSLLTVMQSSIEWQYKKKNRWVSFTPLLNGELEKARKDSTTFKHVDVSGTKYNFNFAAKRVLVEKGERQTTLEIRRFDKTKDGEPLPRHWKAMSETENLKLVEIRPGSVEYDNVEAHFKLTCGGYPVKKIERIQNKSLHQLYAAKKREMDLYNPRGHPNEQNLFHGTSSPPIPQINENGFNRSYCGVNGTLYGKGVYFALNASYSEKYAVPDAQGNKYMYRVKALTGEFIETNKETNYLPNKPGSNRPYDSGGNSSRGIYVIFHDAQVYPEYLITF</sequence>
<evidence type="ECO:0000256" key="2">
    <source>
        <dbReference type="ARBA" id="ARBA00022676"/>
    </source>
</evidence>